<sequence>GNICGLAMDEIMSILSRTNDIAREALAAGDMEWVDLSLIIDFFKIWICNYVRLISSATQVSFAYVFTKANPYG</sequence>
<gene>
    <name evidence="1" type="ORF">Nepgr_006451</name>
</gene>
<accession>A0AAD3S5K9</accession>
<protein>
    <submittedName>
        <fullName evidence="1">Uncharacterized protein</fullName>
    </submittedName>
</protein>
<keyword evidence="2" id="KW-1185">Reference proteome</keyword>
<dbReference type="Proteomes" id="UP001279734">
    <property type="component" value="Unassembled WGS sequence"/>
</dbReference>
<dbReference type="EMBL" id="BSYO01000005">
    <property type="protein sequence ID" value="GMH04611.1"/>
    <property type="molecule type" value="Genomic_DNA"/>
</dbReference>
<feature type="non-terminal residue" evidence="1">
    <location>
        <position position="1"/>
    </location>
</feature>
<evidence type="ECO:0000313" key="2">
    <source>
        <dbReference type="Proteomes" id="UP001279734"/>
    </source>
</evidence>
<name>A0AAD3S5K9_NEPGR</name>
<dbReference type="AlphaFoldDB" id="A0AAD3S5K9"/>
<organism evidence="1 2">
    <name type="scientific">Nepenthes gracilis</name>
    <name type="common">Slender pitcher plant</name>
    <dbReference type="NCBI Taxonomy" id="150966"/>
    <lineage>
        <taxon>Eukaryota</taxon>
        <taxon>Viridiplantae</taxon>
        <taxon>Streptophyta</taxon>
        <taxon>Embryophyta</taxon>
        <taxon>Tracheophyta</taxon>
        <taxon>Spermatophyta</taxon>
        <taxon>Magnoliopsida</taxon>
        <taxon>eudicotyledons</taxon>
        <taxon>Gunneridae</taxon>
        <taxon>Pentapetalae</taxon>
        <taxon>Caryophyllales</taxon>
        <taxon>Nepenthaceae</taxon>
        <taxon>Nepenthes</taxon>
    </lineage>
</organism>
<evidence type="ECO:0000313" key="1">
    <source>
        <dbReference type="EMBL" id="GMH04611.1"/>
    </source>
</evidence>
<reference evidence="1" key="1">
    <citation type="submission" date="2023-05" db="EMBL/GenBank/DDBJ databases">
        <title>Nepenthes gracilis genome sequencing.</title>
        <authorList>
            <person name="Fukushima K."/>
        </authorList>
    </citation>
    <scope>NUCLEOTIDE SEQUENCE</scope>
    <source>
        <strain evidence="1">SING2019-196</strain>
    </source>
</reference>
<proteinExistence type="predicted"/>
<comment type="caution">
    <text evidence="1">The sequence shown here is derived from an EMBL/GenBank/DDBJ whole genome shotgun (WGS) entry which is preliminary data.</text>
</comment>